<name>A0A4Q7M4L9_9MICO</name>
<dbReference type="PANTHER" id="PTHR30486:SF6">
    <property type="entry name" value="TYPE IV PILUS RETRACTATION ATPASE PILT"/>
    <property type="match status" value="1"/>
</dbReference>
<evidence type="ECO:0000256" key="1">
    <source>
        <dbReference type="ARBA" id="ARBA00006611"/>
    </source>
</evidence>
<evidence type="ECO:0000259" key="2">
    <source>
        <dbReference type="Pfam" id="PF00437"/>
    </source>
</evidence>
<dbReference type="InterPro" id="IPR027417">
    <property type="entry name" value="P-loop_NTPase"/>
</dbReference>
<accession>A0A4Q7M4L9</accession>
<sequence>MSGPLRPERGPSDVAALDPSLLDDVRGRIGSRDVDDAALGAALTASGRVLGSDALRDLTRAARAELTGAGPLQPLLELPEVTDVLVNGPRDVWVDRGHGVERVDVDLGTPGAVRALAVRLAALAGQRLDDAAPVCDGRLPDGTRLHAVVEPIVPSGAAVSLRVLRQSTLTLDALVALRAVPAGWETLLHGLIARRANVLVSGGTGTGKTTLLAALLGLALHDERLVVVEEARELAPAHPHVVALVTRRANVEGAGAVGLTELVRAALRMRPDRIVVGECRGAEVREVLLAMNTGHDGGLATLHANAVEHVPARLEALAALAGMPRDAVAAQAVAAVDVVLHVRRERGRRFVAALGVVDRADDGFRVRAAARWDGQAAQACVADATAWEQVLARWGS</sequence>
<dbReference type="Gene3D" id="3.40.50.300">
    <property type="entry name" value="P-loop containing nucleotide triphosphate hydrolases"/>
    <property type="match status" value="1"/>
</dbReference>
<dbReference type="Gene3D" id="3.30.450.380">
    <property type="match status" value="1"/>
</dbReference>
<gene>
    <name evidence="3" type="ORF">EV386_3271</name>
</gene>
<dbReference type="EMBL" id="SGWX01000001">
    <property type="protein sequence ID" value="RZS62915.1"/>
    <property type="molecule type" value="Genomic_DNA"/>
</dbReference>
<comment type="similarity">
    <text evidence="1">Belongs to the GSP E family.</text>
</comment>
<dbReference type="GO" id="GO:0016887">
    <property type="term" value="F:ATP hydrolysis activity"/>
    <property type="evidence" value="ECO:0007669"/>
    <property type="project" value="InterPro"/>
</dbReference>
<dbReference type="NCBIfam" id="TIGR03819">
    <property type="entry name" value="heli_sec_ATPase"/>
    <property type="match status" value="1"/>
</dbReference>
<feature type="domain" description="Bacterial type II secretion system protein E" evidence="2">
    <location>
        <begin position="66"/>
        <end position="331"/>
    </location>
</feature>
<dbReference type="InterPro" id="IPR001482">
    <property type="entry name" value="T2SS/T4SS_dom"/>
</dbReference>
<protein>
    <submittedName>
        <fullName evidence="3">Pilus assembly protein CpaF</fullName>
    </submittedName>
</protein>
<comment type="caution">
    <text evidence="3">The sequence shown here is derived from an EMBL/GenBank/DDBJ whole genome shotgun (WGS) entry which is preliminary data.</text>
</comment>
<evidence type="ECO:0000313" key="3">
    <source>
        <dbReference type="EMBL" id="RZS62915.1"/>
    </source>
</evidence>
<dbReference type="RefSeq" id="WP_130416348.1">
    <property type="nucleotide sequence ID" value="NZ_SGWX01000001.1"/>
</dbReference>
<dbReference type="Pfam" id="PF00437">
    <property type="entry name" value="T2SSE"/>
    <property type="match status" value="1"/>
</dbReference>
<proteinExistence type="inferred from homology"/>
<dbReference type="InterPro" id="IPR022399">
    <property type="entry name" value="TadA-like_ATPase"/>
</dbReference>
<dbReference type="Proteomes" id="UP000293852">
    <property type="component" value="Unassembled WGS sequence"/>
</dbReference>
<organism evidence="3 4">
    <name type="scientific">Xylanimonas ulmi</name>
    <dbReference type="NCBI Taxonomy" id="228973"/>
    <lineage>
        <taxon>Bacteria</taxon>
        <taxon>Bacillati</taxon>
        <taxon>Actinomycetota</taxon>
        <taxon>Actinomycetes</taxon>
        <taxon>Micrococcales</taxon>
        <taxon>Promicromonosporaceae</taxon>
        <taxon>Xylanimonas</taxon>
    </lineage>
</organism>
<evidence type="ECO:0000313" key="4">
    <source>
        <dbReference type="Proteomes" id="UP000293852"/>
    </source>
</evidence>
<dbReference type="PANTHER" id="PTHR30486">
    <property type="entry name" value="TWITCHING MOTILITY PROTEIN PILT"/>
    <property type="match status" value="1"/>
</dbReference>
<dbReference type="InterPro" id="IPR050921">
    <property type="entry name" value="T4SS_GSP_E_ATPase"/>
</dbReference>
<dbReference type="OrthoDB" id="9810761at2"/>
<reference evidence="3 4" key="1">
    <citation type="submission" date="2019-02" db="EMBL/GenBank/DDBJ databases">
        <title>Sequencing the genomes of 1000 actinobacteria strains.</title>
        <authorList>
            <person name="Klenk H.-P."/>
        </authorList>
    </citation>
    <scope>NUCLEOTIDE SEQUENCE [LARGE SCALE GENOMIC DNA]</scope>
    <source>
        <strain evidence="3 4">DSM 16932</strain>
    </source>
</reference>
<keyword evidence="4" id="KW-1185">Reference proteome</keyword>
<dbReference type="SUPFAM" id="SSF52540">
    <property type="entry name" value="P-loop containing nucleoside triphosphate hydrolases"/>
    <property type="match status" value="1"/>
</dbReference>
<dbReference type="AlphaFoldDB" id="A0A4Q7M4L9"/>